<keyword evidence="1" id="KW-0812">Transmembrane</keyword>
<accession>A0A4U1C9P4</accession>
<evidence type="ECO:0000256" key="1">
    <source>
        <dbReference type="SAM" id="Phobius"/>
    </source>
</evidence>
<organism evidence="3 4">
    <name type="scientific">Pedobacter cryophilus</name>
    <dbReference type="NCBI Taxonomy" id="2571271"/>
    <lineage>
        <taxon>Bacteria</taxon>
        <taxon>Pseudomonadati</taxon>
        <taxon>Bacteroidota</taxon>
        <taxon>Sphingobacteriia</taxon>
        <taxon>Sphingobacteriales</taxon>
        <taxon>Sphingobacteriaceae</taxon>
        <taxon>Pedobacter</taxon>
    </lineage>
</organism>
<proteinExistence type="predicted"/>
<evidence type="ECO:0000313" key="3">
    <source>
        <dbReference type="EMBL" id="TKC00378.1"/>
    </source>
</evidence>
<feature type="chain" id="PRO_5020228064" evidence="2">
    <location>
        <begin position="30"/>
        <end position="186"/>
    </location>
</feature>
<dbReference type="EMBL" id="SWBP01000001">
    <property type="protein sequence ID" value="TKC00378.1"/>
    <property type="molecule type" value="Genomic_DNA"/>
</dbReference>
<comment type="caution">
    <text evidence="3">The sequence shown here is derived from an EMBL/GenBank/DDBJ whole genome shotgun (WGS) entry which is preliminary data.</text>
</comment>
<reference evidence="3 4" key="1">
    <citation type="submission" date="2019-04" db="EMBL/GenBank/DDBJ databases">
        <title>Pedobacter sp. AR-3-17 sp. nov., isolated from Arctic soil.</title>
        <authorList>
            <person name="Dahal R.H."/>
            <person name="Kim D.-U."/>
        </authorList>
    </citation>
    <scope>NUCLEOTIDE SEQUENCE [LARGE SCALE GENOMIC DNA]</scope>
    <source>
        <strain evidence="3 4">AR-3-17</strain>
    </source>
</reference>
<feature type="transmembrane region" description="Helical" evidence="1">
    <location>
        <begin position="118"/>
        <end position="135"/>
    </location>
</feature>
<keyword evidence="1" id="KW-0472">Membrane</keyword>
<keyword evidence="2" id="KW-0732">Signal</keyword>
<dbReference type="RefSeq" id="WP_136824588.1">
    <property type="nucleotide sequence ID" value="NZ_SWBP01000001.1"/>
</dbReference>
<feature type="signal peptide" evidence="2">
    <location>
        <begin position="1"/>
        <end position="29"/>
    </location>
</feature>
<name>A0A4U1C9P4_9SPHI</name>
<evidence type="ECO:0000256" key="2">
    <source>
        <dbReference type="SAM" id="SignalP"/>
    </source>
</evidence>
<keyword evidence="1" id="KW-1133">Transmembrane helix</keyword>
<evidence type="ECO:0000313" key="4">
    <source>
        <dbReference type="Proteomes" id="UP000308181"/>
    </source>
</evidence>
<dbReference type="AlphaFoldDB" id="A0A4U1C9P4"/>
<gene>
    <name evidence="3" type="ORF">FA046_01470</name>
</gene>
<feature type="transmembrane region" description="Helical" evidence="1">
    <location>
        <begin position="147"/>
        <end position="166"/>
    </location>
</feature>
<dbReference type="Proteomes" id="UP000308181">
    <property type="component" value="Unassembled WGS sequence"/>
</dbReference>
<protein>
    <submittedName>
        <fullName evidence="3">Uncharacterized protein</fullName>
    </submittedName>
</protein>
<sequence length="186" mass="20690">MKCLYFYQMVHKSVFITLAFCFCLLLSQAQENRILITYQNKETKSLKKGDNIRVSYPTAKLDLKKDNRNPEILGFRGKIDSISANQIWLKTDKRSSKNLALNVNDLIALKKISGSSTFFTFLATYAIIGTGAILYTNSLDINSGVTAFAGAFSIFPAAVITANVFYPAKPHKKIGNGYTIKVITIN</sequence>
<keyword evidence="4" id="KW-1185">Reference proteome</keyword>
<dbReference type="OrthoDB" id="759535at2"/>